<dbReference type="InterPro" id="IPR000209">
    <property type="entry name" value="Peptidase_S8/S53_dom"/>
</dbReference>
<dbReference type="PANTHER" id="PTHR14218">
    <property type="entry name" value="PROTEASE S8 TRIPEPTIDYL PEPTIDASE I CLN2"/>
    <property type="match status" value="1"/>
</dbReference>
<keyword evidence="3" id="KW-0720">Serine protease</keyword>
<sequence>MTKSYRRRTPNASSNAGKRVKPVKSQKTKPTKRFTSANSSASSAPYVGAFAFVCAAAWYLKDKAYNAISDWSSTSSQDVCQPSKPLITFATTQELDTCDILTVVGGSSSSLNVNHTVQMNDQKNQPNQTQSIEPISEQLHESKNLQNVSKESTSPTNYSGTIIARPHFHVKSAGVMPSATKPQVVITGYTPAQIRKLYGLDQIQADGSGQTIAVIGAYLSPTLLGDFKAYDAQFNLGHPNVLTIHSFATKGDVNWGVEGNLDVMTIHAIAPAANILYVGAYSASLADLEQAEAYALNTPNVTIITRSWGATEVKSETTMETNYATSSKVNPQIVHLASSGDTAHIPIWPSVSGKILSVGGTTMKMNPTTGSYISETPWSSGGGGISVYEPIPSFQTTFGLTGTKRHTPDVSMDADPNTGLAILDTYGYQNSSGWFEVGGTSLSCPLWAGVIALTNQLRVAAQKKHFDTLTLQTALYVTIGKSAHYQTDFHTLGGYSLVTGLGTPLCNAQSGLVYDLVHTVP</sequence>
<name>A0A3G5AIP2_9VIRU</name>
<evidence type="ECO:0000256" key="3">
    <source>
        <dbReference type="ARBA" id="ARBA00022825"/>
    </source>
</evidence>
<dbReference type="InterPro" id="IPR030400">
    <property type="entry name" value="Sedolisin_dom"/>
</dbReference>
<dbReference type="PROSITE" id="PS00138">
    <property type="entry name" value="SUBTILASE_SER"/>
    <property type="match status" value="1"/>
</dbReference>
<protein>
    <submittedName>
        <fullName evidence="7">Peptidase S8 and S53 subtilisin kexin sedolisin</fullName>
    </submittedName>
</protein>
<keyword evidence="5" id="KW-1133">Transmembrane helix</keyword>
<evidence type="ECO:0000256" key="2">
    <source>
        <dbReference type="ARBA" id="ARBA00022801"/>
    </source>
</evidence>
<accession>A0A3G5AIP2</accession>
<feature type="region of interest" description="Disordered" evidence="4">
    <location>
        <begin position="1"/>
        <end position="41"/>
    </location>
</feature>
<dbReference type="SUPFAM" id="SSF52743">
    <property type="entry name" value="Subtilisin-like"/>
    <property type="match status" value="1"/>
</dbReference>
<feature type="transmembrane region" description="Helical" evidence="5">
    <location>
        <begin position="43"/>
        <end position="60"/>
    </location>
</feature>
<dbReference type="InterPro" id="IPR050819">
    <property type="entry name" value="Tripeptidyl-peptidase_I"/>
</dbReference>
<evidence type="ECO:0000256" key="5">
    <source>
        <dbReference type="SAM" id="Phobius"/>
    </source>
</evidence>
<dbReference type="GO" id="GO:0008240">
    <property type="term" value="F:tripeptidyl-peptidase activity"/>
    <property type="evidence" value="ECO:0007669"/>
    <property type="project" value="TreeGrafter"/>
</dbReference>
<dbReference type="CDD" id="cd04056">
    <property type="entry name" value="Peptidases_S53"/>
    <property type="match status" value="1"/>
</dbReference>
<reference evidence="7" key="1">
    <citation type="submission" date="2018-10" db="EMBL/GenBank/DDBJ databases">
        <title>Hidden diversity of soil giant viruses.</title>
        <authorList>
            <person name="Schulz F."/>
            <person name="Alteio L."/>
            <person name="Goudeau D."/>
            <person name="Ryan E.M."/>
            <person name="Malmstrom R.R."/>
            <person name="Blanchard J."/>
            <person name="Woyke T."/>
        </authorList>
    </citation>
    <scope>NUCLEOTIDE SEQUENCE</scope>
    <source>
        <strain evidence="7">SYV1</strain>
    </source>
</reference>
<dbReference type="PANTHER" id="PTHR14218:SF15">
    <property type="entry name" value="TRIPEPTIDYL-PEPTIDASE 1"/>
    <property type="match status" value="1"/>
</dbReference>
<proteinExistence type="predicted"/>
<dbReference type="Pfam" id="PF00082">
    <property type="entry name" value="Peptidase_S8"/>
    <property type="match status" value="1"/>
</dbReference>
<evidence type="ECO:0000313" key="7">
    <source>
        <dbReference type="EMBL" id="AYV87018.1"/>
    </source>
</evidence>
<dbReference type="PROSITE" id="PS51695">
    <property type="entry name" value="SEDOLISIN"/>
    <property type="match status" value="1"/>
</dbReference>
<evidence type="ECO:0000256" key="1">
    <source>
        <dbReference type="ARBA" id="ARBA00022670"/>
    </source>
</evidence>
<feature type="compositionally biased region" description="Basic residues" evidence="4">
    <location>
        <begin position="18"/>
        <end position="32"/>
    </location>
</feature>
<dbReference type="GO" id="GO:0004252">
    <property type="term" value="F:serine-type endopeptidase activity"/>
    <property type="evidence" value="ECO:0007669"/>
    <property type="project" value="InterPro"/>
</dbReference>
<keyword evidence="5" id="KW-0472">Membrane</keyword>
<dbReference type="Gene3D" id="3.40.50.200">
    <property type="entry name" value="Peptidase S8/S53 domain"/>
    <property type="match status" value="1"/>
</dbReference>
<keyword evidence="1" id="KW-0645">Protease</keyword>
<gene>
    <name evidence="7" type="ORF">Sylvanvirus19_1</name>
</gene>
<dbReference type="EMBL" id="MK072525">
    <property type="protein sequence ID" value="AYV87018.1"/>
    <property type="molecule type" value="Genomic_DNA"/>
</dbReference>
<evidence type="ECO:0000256" key="4">
    <source>
        <dbReference type="SAM" id="MobiDB-lite"/>
    </source>
</evidence>
<keyword evidence="2" id="KW-0378">Hydrolase</keyword>
<dbReference type="GO" id="GO:0006508">
    <property type="term" value="P:proteolysis"/>
    <property type="evidence" value="ECO:0007669"/>
    <property type="project" value="UniProtKB-KW"/>
</dbReference>
<keyword evidence="5" id="KW-0812">Transmembrane</keyword>
<feature type="domain" description="Peptidase S53" evidence="6">
    <location>
        <begin position="188"/>
        <end position="516"/>
    </location>
</feature>
<dbReference type="InterPro" id="IPR036852">
    <property type="entry name" value="Peptidase_S8/S53_dom_sf"/>
</dbReference>
<evidence type="ECO:0000259" key="6">
    <source>
        <dbReference type="PROSITE" id="PS51695"/>
    </source>
</evidence>
<organism evidence="7">
    <name type="scientific">Sylvanvirus sp</name>
    <dbReference type="NCBI Taxonomy" id="2487774"/>
    <lineage>
        <taxon>Viruses</taxon>
    </lineage>
</organism>
<dbReference type="InterPro" id="IPR023828">
    <property type="entry name" value="Peptidase_S8_Ser-AS"/>
</dbReference>